<evidence type="ECO:0000313" key="1">
    <source>
        <dbReference type="EMBL" id="NEC52779.1"/>
    </source>
</evidence>
<dbReference type="AlphaFoldDB" id="A0A9X5CQF2"/>
<dbReference type="EMBL" id="JAAGNA010001040">
    <property type="protein sequence ID" value="NEC52779.1"/>
    <property type="molecule type" value="Genomic_DNA"/>
</dbReference>
<gene>
    <name evidence="1" type="ORF">G3I18_30140</name>
</gene>
<dbReference type="InterPro" id="IPR045701">
    <property type="entry name" value="DUF6059"/>
</dbReference>
<protein>
    <submittedName>
        <fullName evidence="1">Uncharacterized protein</fullName>
    </submittedName>
</protein>
<proteinExistence type="predicted"/>
<dbReference type="Pfam" id="PF19534">
    <property type="entry name" value="DUF6059"/>
    <property type="match status" value="1"/>
</dbReference>
<reference evidence="1 2" key="1">
    <citation type="submission" date="2020-01" db="EMBL/GenBank/DDBJ databases">
        <title>Insect and environment-associated Actinomycetes.</title>
        <authorList>
            <person name="Currrie C."/>
            <person name="Chevrette M."/>
            <person name="Carlson C."/>
            <person name="Stubbendieck R."/>
            <person name="Wendt-Pienkowski E."/>
        </authorList>
    </citation>
    <scope>NUCLEOTIDE SEQUENCE [LARGE SCALE GENOMIC DNA]</scope>
    <source>
        <strain evidence="1 2">SID8189</strain>
    </source>
</reference>
<accession>A0A9X5CQF2</accession>
<keyword evidence="2" id="KW-1185">Reference proteome</keyword>
<organism evidence="1 2">
    <name type="scientific">Actinospica acidiphila</name>
    <dbReference type="NCBI Taxonomy" id="304899"/>
    <lineage>
        <taxon>Bacteria</taxon>
        <taxon>Bacillati</taxon>
        <taxon>Actinomycetota</taxon>
        <taxon>Actinomycetes</taxon>
        <taxon>Catenulisporales</taxon>
        <taxon>Actinospicaceae</taxon>
        <taxon>Actinospica</taxon>
    </lineage>
</organism>
<comment type="caution">
    <text evidence="1">The sequence shown here is derived from an EMBL/GenBank/DDBJ whole genome shotgun (WGS) entry which is preliminary data.</text>
</comment>
<name>A0A9X5CQF2_9ACTN</name>
<dbReference type="Proteomes" id="UP000471745">
    <property type="component" value="Unassembled WGS sequence"/>
</dbReference>
<evidence type="ECO:0000313" key="2">
    <source>
        <dbReference type="Proteomes" id="UP000471745"/>
    </source>
</evidence>
<dbReference type="RefSeq" id="WP_163091251.1">
    <property type="nucleotide sequence ID" value="NZ_JAAGNA010001040.1"/>
</dbReference>
<sequence length="75" mass="8370">MRYVTRALREIYTSLSAAGWIWVGLHTTGPQAPAAARRLTDPPAAHPEQLCPHIPLTRTERALQRRLMAPIGDKD</sequence>